<dbReference type="EMBL" id="CADCWJ010000516">
    <property type="protein sequence ID" value="CAA9569924.1"/>
    <property type="molecule type" value="Genomic_DNA"/>
</dbReference>
<feature type="non-terminal residue" evidence="1">
    <location>
        <position position="1"/>
    </location>
</feature>
<sequence length="30" mass="3174">VLFVPSANGAFSPGKSLHPRQRHAEWGVAG</sequence>
<proteinExistence type="predicted"/>
<reference evidence="1" key="1">
    <citation type="submission" date="2020-02" db="EMBL/GenBank/DDBJ databases">
        <authorList>
            <person name="Meier V. D."/>
        </authorList>
    </citation>
    <scope>NUCLEOTIDE SEQUENCE</scope>
    <source>
        <strain evidence="1">AVDCRST_MAG87</strain>
    </source>
</reference>
<protein>
    <submittedName>
        <fullName evidence="1">Uncharacterized protein</fullName>
    </submittedName>
</protein>
<feature type="non-terminal residue" evidence="1">
    <location>
        <position position="30"/>
    </location>
</feature>
<accession>A0A6J4V807</accession>
<name>A0A6J4V807_9BACT</name>
<evidence type="ECO:0000313" key="1">
    <source>
        <dbReference type="EMBL" id="CAA9569924.1"/>
    </source>
</evidence>
<dbReference type="AlphaFoldDB" id="A0A6J4V807"/>
<organism evidence="1">
    <name type="scientific">uncultured Thermomicrobiales bacterium</name>
    <dbReference type="NCBI Taxonomy" id="1645740"/>
    <lineage>
        <taxon>Bacteria</taxon>
        <taxon>Pseudomonadati</taxon>
        <taxon>Thermomicrobiota</taxon>
        <taxon>Thermomicrobia</taxon>
        <taxon>Thermomicrobiales</taxon>
        <taxon>environmental samples</taxon>
    </lineage>
</organism>
<gene>
    <name evidence="1" type="ORF">AVDCRST_MAG87-2308</name>
</gene>